<sequence length="164" mass="19306">MENQKEEMQLNRETNVLDPEVAPMSPEVPFSPENFQNEEMQLNREKKGLDPELASMSLDQYYEKYVKKPVSKGKSFRPPPNPSLSDAQLRFQRTHYFGPAYRQNLPNPTVTAMRARLEELRKGIQQGKAMMFLMNTEKELTQLITWCRKYKNEQKKSKNIEYKA</sequence>
<feature type="compositionally biased region" description="Basic and acidic residues" evidence="1">
    <location>
        <begin position="1"/>
        <end position="10"/>
    </location>
</feature>
<evidence type="ECO:0000256" key="1">
    <source>
        <dbReference type="SAM" id="MobiDB-lite"/>
    </source>
</evidence>
<dbReference type="Proteomes" id="UP000001292">
    <property type="component" value="Unassembled WGS sequence"/>
</dbReference>
<accession>B4I0I8</accession>
<dbReference type="KEGG" id="dse:6612351"/>
<keyword evidence="3" id="KW-1185">Reference proteome</keyword>
<proteinExistence type="predicted"/>
<evidence type="ECO:0000313" key="2">
    <source>
        <dbReference type="EMBL" id="EDW53019.1"/>
    </source>
</evidence>
<evidence type="ECO:0000313" key="3">
    <source>
        <dbReference type="Proteomes" id="UP000001292"/>
    </source>
</evidence>
<feature type="region of interest" description="Disordered" evidence="1">
    <location>
        <begin position="1"/>
        <end position="33"/>
    </location>
</feature>
<dbReference type="OrthoDB" id="7871834at2759"/>
<dbReference type="PhylomeDB" id="B4I0I8"/>
<dbReference type="HOGENOM" id="CLU_1847259_0_0_1"/>
<dbReference type="EMBL" id="CH480819">
    <property type="protein sequence ID" value="EDW53019.1"/>
    <property type="molecule type" value="Genomic_DNA"/>
</dbReference>
<gene>
    <name evidence="2" type="primary">Dsec\GM12614</name>
    <name evidence="2" type="ORF">Dsec_GM12614</name>
</gene>
<organism evidence="3">
    <name type="scientific">Drosophila sechellia</name>
    <name type="common">Fruit fly</name>
    <dbReference type="NCBI Taxonomy" id="7238"/>
    <lineage>
        <taxon>Eukaryota</taxon>
        <taxon>Metazoa</taxon>
        <taxon>Ecdysozoa</taxon>
        <taxon>Arthropoda</taxon>
        <taxon>Hexapoda</taxon>
        <taxon>Insecta</taxon>
        <taxon>Pterygota</taxon>
        <taxon>Neoptera</taxon>
        <taxon>Endopterygota</taxon>
        <taxon>Diptera</taxon>
        <taxon>Brachycera</taxon>
        <taxon>Muscomorpha</taxon>
        <taxon>Ephydroidea</taxon>
        <taxon>Drosophilidae</taxon>
        <taxon>Drosophila</taxon>
        <taxon>Sophophora</taxon>
    </lineage>
</organism>
<dbReference type="OMA" id="MFLMNTE"/>
<reference evidence="2 3" key="1">
    <citation type="journal article" date="2007" name="Nature">
        <title>Evolution of genes and genomes on the Drosophila phylogeny.</title>
        <authorList>
            <consortium name="Drosophila 12 Genomes Consortium"/>
            <person name="Clark A.G."/>
            <person name="Eisen M.B."/>
            <person name="Smith D.R."/>
            <person name="Bergman C.M."/>
            <person name="Oliver B."/>
            <person name="Markow T.A."/>
            <person name="Kaufman T.C."/>
            <person name="Kellis M."/>
            <person name="Gelbart W."/>
            <person name="Iyer V.N."/>
            <person name="Pollard D.A."/>
            <person name="Sackton T.B."/>
            <person name="Larracuente A.M."/>
            <person name="Singh N.D."/>
            <person name="Abad J.P."/>
            <person name="Abt D.N."/>
            <person name="Adryan B."/>
            <person name="Aguade M."/>
            <person name="Akashi H."/>
            <person name="Anderson W.W."/>
            <person name="Aquadro C.F."/>
            <person name="Ardell D.H."/>
            <person name="Arguello R."/>
            <person name="Artieri C.G."/>
            <person name="Barbash D.A."/>
            <person name="Barker D."/>
            <person name="Barsanti P."/>
            <person name="Batterham P."/>
            <person name="Batzoglou S."/>
            <person name="Begun D."/>
            <person name="Bhutkar A."/>
            <person name="Blanco E."/>
            <person name="Bosak S.A."/>
            <person name="Bradley R.K."/>
            <person name="Brand A.D."/>
            <person name="Brent M.R."/>
            <person name="Brooks A.N."/>
            <person name="Brown R.H."/>
            <person name="Butlin R.K."/>
            <person name="Caggese C."/>
            <person name="Calvi B.R."/>
            <person name="Bernardo de Carvalho A."/>
            <person name="Caspi A."/>
            <person name="Castrezana S."/>
            <person name="Celniker S.E."/>
            <person name="Chang J.L."/>
            <person name="Chapple C."/>
            <person name="Chatterji S."/>
            <person name="Chinwalla A."/>
            <person name="Civetta A."/>
            <person name="Clifton S.W."/>
            <person name="Comeron J.M."/>
            <person name="Costello J.C."/>
            <person name="Coyne J.A."/>
            <person name="Daub J."/>
            <person name="David R.G."/>
            <person name="Delcher A.L."/>
            <person name="Delehaunty K."/>
            <person name="Do C.B."/>
            <person name="Ebling H."/>
            <person name="Edwards K."/>
            <person name="Eickbush T."/>
            <person name="Evans J.D."/>
            <person name="Filipski A."/>
            <person name="Findeiss S."/>
            <person name="Freyhult E."/>
            <person name="Fulton L."/>
            <person name="Fulton R."/>
            <person name="Garcia A.C."/>
            <person name="Gardiner A."/>
            <person name="Garfield D.A."/>
            <person name="Garvin B.E."/>
            <person name="Gibson G."/>
            <person name="Gilbert D."/>
            <person name="Gnerre S."/>
            <person name="Godfrey J."/>
            <person name="Good R."/>
            <person name="Gotea V."/>
            <person name="Gravely B."/>
            <person name="Greenberg A.J."/>
            <person name="Griffiths-Jones S."/>
            <person name="Gross S."/>
            <person name="Guigo R."/>
            <person name="Gustafson E.A."/>
            <person name="Haerty W."/>
            <person name="Hahn M.W."/>
            <person name="Halligan D.L."/>
            <person name="Halpern A.L."/>
            <person name="Halter G.M."/>
            <person name="Han M.V."/>
            <person name="Heger A."/>
            <person name="Hillier L."/>
            <person name="Hinrichs A.S."/>
            <person name="Holmes I."/>
            <person name="Hoskins R.A."/>
            <person name="Hubisz M.J."/>
            <person name="Hultmark D."/>
            <person name="Huntley M.A."/>
            <person name="Jaffe D.B."/>
            <person name="Jagadeeshan S."/>
            <person name="Jeck W.R."/>
            <person name="Johnson J."/>
            <person name="Jones C.D."/>
            <person name="Jordan W.C."/>
            <person name="Karpen G.H."/>
            <person name="Kataoka E."/>
            <person name="Keightley P.D."/>
            <person name="Kheradpour P."/>
            <person name="Kirkness E.F."/>
            <person name="Koerich L.B."/>
            <person name="Kristiansen K."/>
            <person name="Kudrna D."/>
            <person name="Kulathinal R.J."/>
            <person name="Kumar S."/>
            <person name="Kwok R."/>
            <person name="Lander E."/>
            <person name="Langley C.H."/>
            <person name="Lapoint R."/>
            <person name="Lazzaro B.P."/>
            <person name="Lee S.J."/>
            <person name="Levesque L."/>
            <person name="Li R."/>
            <person name="Lin C.F."/>
            <person name="Lin M.F."/>
            <person name="Lindblad-Toh K."/>
            <person name="Llopart A."/>
            <person name="Long M."/>
            <person name="Low L."/>
            <person name="Lozovsky E."/>
            <person name="Lu J."/>
            <person name="Luo M."/>
            <person name="Machado C.A."/>
            <person name="Makalowski W."/>
            <person name="Marzo M."/>
            <person name="Matsuda M."/>
            <person name="Matzkin L."/>
            <person name="McAllister B."/>
            <person name="McBride C.S."/>
            <person name="McKernan B."/>
            <person name="McKernan K."/>
            <person name="Mendez-Lago M."/>
            <person name="Minx P."/>
            <person name="Mollenhauer M.U."/>
            <person name="Montooth K."/>
            <person name="Mount S.M."/>
            <person name="Mu X."/>
            <person name="Myers E."/>
            <person name="Negre B."/>
            <person name="Newfeld S."/>
            <person name="Nielsen R."/>
            <person name="Noor M.A."/>
            <person name="O'Grady P."/>
            <person name="Pachter L."/>
            <person name="Papaceit M."/>
            <person name="Parisi M.J."/>
            <person name="Parisi M."/>
            <person name="Parts L."/>
            <person name="Pedersen J.S."/>
            <person name="Pesole G."/>
            <person name="Phillippy A.M."/>
            <person name="Ponting C.P."/>
            <person name="Pop M."/>
            <person name="Porcelli D."/>
            <person name="Powell J.R."/>
            <person name="Prohaska S."/>
            <person name="Pruitt K."/>
            <person name="Puig M."/>
            <person name="Quesneville H."/>
            <person name="Ram K.R."/>
            <person name="Rand D."/>
            <person name="Rasmussen M.D."/>
            <person name="Reed L.K."/>
            <person name="Reenan R."/>
            <person name="Reily A."/>
            <person name="Remington K.A."/>
            <person name="Rieger T.T."/>
            <person name="Ritchie M.G."/>
            <person name="Robin C."/>
            <person name="Rogers Y.H."/>
            <person name="Rohde C."/>
            <person name="Rozas J."/>
            <person name="Rubenfield M.J."/>
            <person name="Ruiz A."/>
            <person name="Russo S."/>
            <person name="Salzberg S.L."/>
            <person name="Sanchez-Gracia A."/>
            <person name="Saranga D.J."/>
            <person name="Sato H."/>
            <person name="Schaeffer S.W."/>
            <person name="Schatz M.C."/>
            <person name="Schlenke T."/>
            <person name="Schwartz R."/>
            <person name="Segarra C."/>
            <person name="Singh R.S."/>
            <person name="Sirot L."/>
            <person name="Sirota M."/>
            <person name="Sisneros N.B."/>
            <person name="Smith C.D."/>
            <person name="Smith T.F."/>
            <person name="Spieth J."/>
            <person name="Stage D.E."/>
            <person name="Stark A."/>
            <person name="Stephan W."/>
            <person name="Strausberg R.L."/>
            <person name="Strempel S."/>
            <person name="Sturgill D."/>
            <person name="Sutton G."/>
            <person name="Sutton G.G."/>
            <person name="Tao W."/>
            <person name="Teichmann S."/>
            <person name="Tobari Y.N."/>
            <person name="Tomimura Y."/>
            <person name="Tsolas J.M."/>
            <person name="Valente V.L."/>
            <person name="Venter E."/>
            <person name="Venter J.C."/>
            <person name="Vicario S."/>
            <person name="Vieira F.G."/>
            <person name="Vilella A.J."/>
            <person name="Villasante A."/>
            <person name="Walenz B."/>
            <person name="Wang J."/>
            <person name="Wasserman M."/>
            <person name="Watts T."/>
            <person name="Wilson D."/>
            <person name="Wilson R.K."/>
            <person name="Wing R.A."/>
            <person name="Wolfner M.F."/>
            <person name="Wong A."/>
            <person name="Wong G.K."/>
            <person name="Wu C.I."/>
            <person name="Wu G."/>
            <person name="Yamamoto D."/>
            <person name="Yang H.P."/>
            <person name="Yang S.P."/>
            <person name="Yorke J.A."/>
            <person name="Yoshida K."/>
            <person name="Zdobnov E."/>
            <person name="Zhang P."/>
            <person name="Zhang Y."/>
            <person name="Zimin A.V."/>
            <person name="Baldwin J."/>
            <person name="Abdouelleil A."/>
            <person name="Abdulkadir J."/>
            <person name="Abebe A."/>
            <person name="Abera B."/>
            <person name="Abreu J."/>
            <person name="Acer S.C."/>
            <person name="Aftuck L."/>
            <person name="Alexander A."/>
            <person name="An P."/>
            <person name="Anderson E."/>
            <person name="Anderson S."/>
            <person name="Arachi H."/>
            <person name="Azer M."/>
            <person name="Bachantsang P."/>
            <person name="Barry A."/>
            <person name="Bayul T."/>
            <person name="Berlin A."/>
            <person name="Bessette D."/>
            <person name="Bloom T."/>
            <person name="Blye J."/>
            <person name="Boguslavskiy L."/>
            <person name="Bonnet C."/>
            <person name="Boukhgalter B."/>
            <person name="Bourzgui I."/>
            <person name="Brown A."/>
            <person name="Cahill P."/>
            <person name="Channer S."/>
            <person name="Cheshatsang Y."/>
            <person name="Chuda L."/>
            <person name="Citroen M."/>
            <person name="Collymore A."/>
            <person name="Cooke P."/>
            <person name="Costello M."/>
            <person name="D'Aco K."/>
            <person name="Daza R."/>
            <person name="De Haan G."/>
            <person name="DeGray S."/>
            <person name="DeMaso C."/>
            <person name="Dhargay N."/>
            <person name="Dooley K."/>
            <person name="Dooley E."/>
            <person name="Doricent M."/>
            <person name="Dorje P."/>
            <person name="Dorjee K."/>
            <person name="Dupes A."/>
            <person name="Elong R."/>
            <person name="Falk J."/>
            <person name="Farina A."/>
            <person name="Faro S."/>
            <person name="Ferguson D."/>
            <person name="Fisher S."/>
            <person name="Foley C.D."/>
            <person name="Franke A."/>
            <person name="Friedrich D."/>
            <person name="Gadbois L."/>
            <person name="Gearin G."/>
            <person name="Gearin C.R."/>
            <person name="Giannoukos G."/>
            <person name="Goode T."/>
            <person name="Graham J."/>
            <person name="Grandbois E."/>
            <person name="Grewal S."/>
            <person name="Gyaltsen K."/>
            <person name="Hafez N."/>
            <person name="Hagos B."/>
            <person name="Hall J."/>
            <person name="Henson C."/>
            <person name="Hollinger A."/>
            <person name="Honan T."/>
            <person name="Huard M.D."/>
            <person name="Hughes L."/>
            <person name="Hurhula B."/>
            <person name="Husby M.E."/>
            <person name="Kamat A."/>
            <person name="Kanga B."/>
            <person name="Kashin S."/>
            <person name="Khazanovich D."/>
            <person name="Kisner P."/>
            <person name="Lance K."/>
            <person name="Lara M."/>
            <person name="Lee W."/>
            <person name="Lennon N."/>
            <person name="Letendre F."/>
            <person name="LeVine R."/>
            <person name="Lipovsky A."/>
            <person name="Liu X."/>
            <person name="Liu J."/>
            <person name="Liu S."/>
            <person name="Lokyitsang T."/>
            <person name="Lokyitsang Y."/>
            <person name="Lubonja R."/>
            <person name="Lui A."/>
            <person name="MacDonald P."/>
            <person name="Magnisalis V."/>
            <person name="Maru K."/>
            <person name="Matthews C."/>
            <person name="McCusker W."/>
            <person name="McDonough S."/>
            <person name="Mehta T."/>
            <person name="Meldrim J."/>
            <person name="Meneus L."/>
            <person name="Mihai O."/>
            <person name="Mihalev A."/>
            <person name="Mihova T."/>
            <person name="Mittelman R."/>
            <person name="Mlenga V."/>
            <person name="Montmayeur A."/>
            <person name="Mulrain L."/>
            <person name="Navidi A."/>
            <person name="Naylor J."/>
            <person name="Negash T."/>
            <person name="Nguyen T."/>
            <person name="Nguyen N."/>
            <person name="Nicol R."/>
            <person name="Norbu C."/>
            <person name="Norbu N."/>
            <person name="Novod N."/>
            <person name="O'Neill B."/>
            <person name="Osman S."/>
            <person name="Markiewicz E."/>
            <person name="Oyono O.L."/>
            <person name="Patti C."/>
            <person name="Phunkhang P."/>
            <person name="Pierre F."/>
            <person name="Priest M."/>
            <person name="Raghuraman S."/>
            <person name="Rege F."/>
            <person name="Reyes R."/>
            <person name="Rise C."/>
            <person name="Rogov P."/>
            <person name="Ross K."/>
            <person name="Ryan E."/>
            <person name="Settipalli S."/>
            <person name="Shea T."/>
            <person name="Sherpa N."/>
            <person name="Shi L."/>
            <person name="Shih D."/>
            <person name="Sparrow T."/>
            <person name="Spaulding J."/>
            <person name="Stalker J."/>
            <person name="Stange-Thomann N."/>
            <person name="Stavropoulos S."/>
            <person name="Stone C."/>
            <person name="Strader C."/>
            <person name="Tesfaye S."/>
            <person name="Thomson T."/>
            <person name="Thoulutsang Y."/>
            <person name="Thoulutsang D."/>
            <person name="Topham K."/>
            <person name="Topping I."/>
            <person name="Tsamla T."/>
            <person name="Vassiliev H."/>
            <person name="Vo A."/>
            <person name="Wangchuk T."/>
            <person name="Wangdi T."/>
            <person name="Weiand M."/>
            <person name="Wilkinson J."/>
            <person name="Wilson A."/>
            <person name="Yadav S."/>
            <person name="Young G."/>
            <person name="Yu Q."/>
            <person name="Zembek L."/>
            <person name="Zhong D."/>
            <person name="Zimmer A."/>
            <person name="Zwirko Z."/>
            <person name="Jaffe D.B."/>
            <person name="Alvarez P."/>
            <person name="Brockman W."/>
            <person name="Butler J."/>
            <person name="Chin C."/>
            <person name="Gnerre S."/>
            <person name="Grabherr M."/>
            <person name="Kleber M."/>
            <person name="Mauceli E."/>
            <person name="MacCallum I."/>
        </authorList>
    </citation>
    <scope>NUCLEOTIDE SEQUENCE [LARGE SCALE GENOMIC DNA]</scope>
    <source>
        <strain evidence="3">Rob3c / Tucson 14021-0248.25</strain>
    </source>
</reference>
<name>B4I0I8_DROSE</name>
<dbReference type="AlphaFoldDB" id="B4I0I8"/>
<protein>
    <submittedName>
        <fullName evidence="2">GM12614</fullName>
    </submittedName>
</protein>